<dbReference type="InterPro" id="IPR057307">
    <property type="entry name" value="PEP5_VPS11_N"/>
</dbReference>
<evidence type="ECO:0000256" key="8">
    <source>
        <dbReference type="ARBA" id="ARBA00022927"/>
    </source>
</evidence>
<keyword evidence="19" id="KW-1185">Reference proteome</keyword>
<dbReference type="InterPro" id="IPR001841">
    <property type="entry name" value="Znf_RING"/>
</dbReference>
<dbReference type="PANTHER" id="PTHR23323:SF24">
    <property type="entry name" value="VACUOLAR PROTEIN SORTING-ASSOCIATED PROTEIN 11 HOMOLOG"/>
    <property type="match status" value="1"/>
</dbReference>
<dbReference type="Pfam" id="PF23341">
    <property type="entry name" value="PEP5_VPS11_N"/>
    <property type="match status" value="1"/>
</dbReference>
<protein>
    <recommendedName>
        <fullName evidence="11">Vacuolar protein sorting-associated protein 11 homolog</fullName>
    </recommendedName>
</protein>
<keyword evidence="4" id="KW-0813">Transport</keyword>
<sequence length="1059" mass="122490">MLEWRKFNFFELKQYGDQDAFSNILSDSDIVCSTSGNSQIILGDSCGFIHVFPKNFRDSYSFKAHNSITHCELSTQNNLLVTLGTDETADSLPEFKVWNLNKLNKSVPACVRNVKTNLQRATSLAVSENGLNLAIGFERGNLTLYKGDITRDKAKSVKNVTFGTAPIKGITFKQVGKISHLFVCSDSGVYLYTIHSRDKEIKNVLDTNGPNIATNCCWLQQSSNSEGYFMAGRDDAIYCYTPEGRAPCYAFEGRKVLIRWFRNHLLMVTCPIMENPLQTKPYTLTVIDVNNRFIVFTTQIEVISSVFVEFGTCFILTKNKLLYHLDEKDLQSKLQSLYKKNMYDTAVKIAKNNQYNDAEGLSDIFKNYGDHLYAKGNFSSAVEQYIKTIGYLEPSYVIRRFLDSRHTQYLTDYLQSIHKEGKASTDHTTLLLNCFTRLDRIDELKSFLENYRQNHFDIDVAISVCRKSCIDQALNLAKFNEKHNHAISIMIEDLKDYENAIEYITKLSYDDAEKNIMKYGSSLMDHVPQKLIVLLKKLCTDYVAKKCDESTIKEEEDHDIFTINYRNGGFIDDREQATPEDFIHLFGDSKRLIDYIEYLIRNLPTCSKVLYNSLIEHYLTLWKISLNPSNERAGLEQRLVELIKNYSQFYDSNHVLVLCQTYEFWLGAMLIYEEKKLYNLIVRHYLNTKDFPSLYTLCKRLGTTDPSIWLATLNGLKSCNQVPSSFLQETLQVIASEKLQSPLQVLNVLTSIDKGPNLSTVRSYFMQIFQKEDDFIRKDRESAEKYHSESEELKQNIETINRDAIEFRSSLCDACHQQLSFPSIFFLCKHSFHMDCIRSFSETEKDCMVCRKKNSQLLDMMHVQNESRNKNHVFQEKLENTHEQFSVIADYFSRGLFNKIVLLSDDEDENRERLDDINISRKNLPSRHVEKSLPNISEAKMRVEENLRTNVEHKAQLSEGRMRLQEQSYKLSKPVERQQVPQKKVSLPITQQREKQEIKAAYPITNNPFDDESDDDKNPFKDDANYDDKLNPFADTDEAEEVIVKSPPISANPFDDDDD</sequence>
<dbReference type="EMBL" id="OU895877">
    <property type="protein sequence ID" value="CAG9799537.1"/>
    <property type="molecule type" value="Genomic_DNA"/>
</dbReference>
<evidence type="ECO:0000259" key="16">
    <source>
        <dbReference type="PROSITE" id="PS50089"/>
    </source>
</evidence>
<evidence type="ECO:0000256" key="6">
    <source>
        <dbReference type="ARBA" id="ARBA00022771"/>
    </source>
</evidence>
<comment type="subcellular location">
    <subcellularLocation>
        <location evidence="2">Late endosome membrane</location>
        <topology evidence="2">Peripheral membrane protein</topology>
        <orientation evidence="2">Cytoplasmic side</orientation>
    </subcellularLocation>
    <subcellularLocation>
        <location evidence="1">Lysosome</location>
    </subcellularLocation>
</comment>
<dbReference type="Pfam" id="PF12451">
    <property type="entry name" value="VPS11_C"/>
    <property type="match status" value="1"/>
</dbReference>
<dbReference type="InterPro" id="IPR057308">
    <property type="entry name" value="CHCR_PEP5_VPS11"/>
</dbReference>
<evidence type="ECO:0000256" key="11">
    <source>
        <dbReference type="PIRNR" id="PIRNR007860"/>
    </source>
</evidence>
<dbReference type="PIRSF" id="PIRSF007860">
    <property type="entry name" value="VPS11"/>
    <property type="match status" value="1"/>
</dbReference>
<dbReference type="Pfam" id="PF23356">
    <property type="entry name" value="TPR_PEP5_VPS11"/>
    <property type="match status" value="1"/>
</dbReference>
<dbReference type="AlphaFoldDB" id="A0A9N9RMN2"/>
<dbReference type="GO" id="GO:0007032">
    <property type="term" value="P:endosome organization"/>
    <property type="evidence" value="ECO:0007669"/>
    <property type="project" value="TreeGrafter"/>
</dbReference>
<dbReference type="PANTHER" id="PTHR23323">
    <property type="entry name" value="VACUOLAR PROTEIN SORTING-ASSOCIATED PROTEIN"/>
    <property type="match status" value="1"/>
</dbReference>
<evidence type="ECO:0000313" key="18">
    <source>
        <dbReference type="EMBL" id="CAG9799537.1"/>
    </source>
</evidence>
<dbReference type="OrthoDB" id="26184at2759"/>
<dbReference type="GO" id="GO:0030897">
    <property type="term" value="C:HOPS complex"/>
    <property type="evidence" value="ECO:0007669"/>
    <property type="project" value="TreeGrafter"/>
</dbReference>
<evidence type="ECO:0000256" key="10">
    <source>
        <dbReference type="ARBA" id="ARBA00023228"/>
    </source>
</evidence>
<evidence type="ECO:0000256" key="7">
    <source>
        <dbReference type="ARBA" id="ARBA00022833"/>
    </source>
</evidence>
<evidence type="ECO:0000313" key="19">
    <source>
        <dbReference type="Proteomes" id="UP001153620"/>
    </source>
</evidence>
<dbReference type="GO" id="GO:0030674">
    <property type="term" value="F:protein-macromolecule adaptor activity"/>
    <property type="evidence" value="ECO:0007669"/>
    <property type="project" value="TreeGrafter"/>
</dbReference>
<feature type="region of interest" description="Disordered" evidence="15">
    <location>
        <begin position="971"/>
        <end position="1059"/>
    </location>
</feature>
<dbReference type="SUPFAM" id="SSF57850">
    <property type="entry name" value="RING/U-box"/>
    <property type="match status" value="1"/>
</dbReference>
<keyword evidence="8" id="KW-0653">Protein transport</keyword>
<reference evidence="18" key="1">
    <citation type="submission" date="2022-01" db="EMBL/GenBank/DDBJ databases">
        <authorList>
            <person name="King R."/>
        </authorList>
    </citation>
    <scope>NUCLEOTIDE SEQUENCE</scope>
</reference>
<evidence type="ECO:0000256" key="9">
    <source>
        <dbReference type="ARBA" id="ARBA00023136"/>
    </source>
</evidence>
<keyword evidence="5" id="KW-0479">Metal-binding</keyword>
<keyword evidence="6 12" id="KW-0863">Zinc-finger</keyword>
<keyword evidence="14" id="KW-0175">Coiled coil</keyword>
<dbReference type="GO" id="GO:0008270">
    <property type="term" value="F:zinc ion binding"/>
    <property type="evidence" value="ECO:0007669"/>
    <property type="project" value="UniProtKB-KW"/>
</dbReference>
<dbReference type="GO" id="GO:0005764">
    <property type="term" value="C:lysosome"/>
    <property type="evidence" value="ECO:0007669"/>
    <property type="project" value="UniProtKB-SubCell"/>
</dbReference>
<dbReference type="InterPro" id="IPR016528">
    <property type="entry name" value="VPS11"/>
</dbReference>
<dbReference type="GO" id="GO:0048284">
    <property type="term" value="P:organelle fusion"/>
    <property type="evidence" value="ECO:0007669"/>
    <property type="project" value="TreeGrafter"/>
</dbReference>
<evidence type="ECO:0000256" key="5">
    <source>
        <dbReference type="ARBA" id="ARBA00022723"/>
    </source>
</evidence>
<reference evidence="18" key="2">
    <citation type="submission" date="2022-10" db="EMBL/GenBank/DDBJ databases">
        <authorList>
            <consortium name="ENA_rothamsted_submissions"/>
            <consortium name="culmorum"/>
            <person name="King R."/>
        </authorList>
    </citation>
    <scope>NUCLEOTIDE SEQUENCE</scope>
</reference>
<feature type="domain" description="RING-type" evidence="16">
    <location>
        <begin position="812"/>
        <end position="851"/>
    </location>
</feature>
<keyword evidence="9 11" id="KW-0472">Membrane</keyword>
<dbReference type="SUPFAM" id="SSF48371">
    <property type="entry name" value="ARM repeat"/>
    <property type="match status" value="2"/>
</dbReference>
<evidence type="ECO:0000256" key="3">
    <source>
        <dbReference type="ARBA" id="ARBA00007070"/>
    </source>
</evidence>
<dbReference type="Gene3D" id="2.130.10.10">
    <property type="entry name" value="YVTN repeat-like/Quinoprotein amine dehydrogenase"/>
    <property type="match status" value="1"/>
</dbReference>
<evidence type="ECO:0000256" key="13">
    <source>
        <dbReference type="PROSITE-ProRule" id="PRU01006"/>
    </source>
</evidence>
<dbReference type="CDD" id="cd16688">
    <property type="entry name" value="RING-H2_Vps11"/>
    <property type="match status" value="1"/>
</dbReference>
<dbReference type="GO" id="GO:0042981">
    <property type="term" value="P:regulation of apoptotic process"/>
    <property type="evidence" value="ECO:0007669"/>
    <property type="project" value="InterPro"/>
</dbReference>
<comment type="similarity">
    <text evidence="3 11">Belongs to the VPS11 family.</text>
</comment>
<dbReference type="GO" id="GO:0006904">
    <property type="term" value="P:vesicle docking involved in exocytosis"/>
    <property type="evidence" value="ECO:0007669"/>
    <property type="project" value="TreeGrafter"/>
</dbReference>
<organism evidence="18 19">
    <name type="scientific">Chironomus riparius</name>
    <dbReference type="NCBI Taxonomy" id="315576"/>
    <lineage>
        <taxon>Eukaryota</taxon>
        <taxon>Metazoa</taxon>
        <taxon>Ecdysozoa</taxon>
        <taxon>Arthropoda</taxon>
        <taxon>Hexapoda</taxon>
        <taxon>Insecta</taxon>
        <taxon>Pterygota</taxon>
        <taxon>Neoptera</taxon>
        <taxon>Endopterygota</taxon>
        <taxon>Diptera</taxon>
        <taxon>Nematocera</taxon>
        <taxon>Chironomoidea</taxon>
        <taxon>Chironomidae</taxon>
        <taxon>Chironominae</taxon>
        <taxon>Chironomus</taxon>
    </lineage>
</organism>
<evidence type="ECO:0000256" key="15">
    <source>
        <dbReference type="SAM" id="MobiDB-lite"/>
    </source>
</evidence>
<dbReference type="InterPro" id="IPR016024">
    <property type="entry name" value="ARM-type_fold"/>
</dbReference>
<dbReference type="Proteomes" id="UP001153620">
    <property type="component" value="Chromosome 1"/>
</dbReference>
<evidence type="ECO:0000259" key="17">
    <source>
        <dbReference type="PROSITE" id="PS50168"/>
    </source>
</evidence>
<dbReference type="SUPFAM" id="SSF50978">
    <property type="entry name" value="WD40 repeat-like"/>
    <property type="match status" value="1"/>
</dbReference>
<feature type="compositionally biased region" description="Basic and acidic residues" evidence="15">
    <location>
        <begin position="1016"/>
        <end position="1030"/>
    </location>
</feature>
<dbReference type="PROSITE" id="PS50089">
    <property type="entry name" value="ZF_RING_2"/>
    <property type="match status" value="1"/>
</dbReference>
<dbReference type="PROSITE" id="PS50168">
    <property type="entry name" value="DED"/>
    <property type="match status" value="1"/>
</dbReference>
<accession>A0A9N9RMN2</accession>
<name>A0A9N9RMN2_9DIPT</name>
<feature type="coiled-coil region" evidence="14">
    <location>
        <begin position="776"/>
        <end position="803"/>
    </location>
</feature>
<gene>
    <name evidence="18" type="ORF">CHIRRI_LOCUS2501</name>
</gene>
<evidence type="ECO:0000256" key="4">
    <source>
        <dbReference type="ARBA" id="ARBA00022448"/>
    </source>
</evidence>
<feature type="repeat" description="CHCR" evidence="13">
    <location>
        <begin position="570"/>
        <end position="725"/>
    </location>
</feature>
<evidence type="ECO:0000256" key="12">
    <source>
        <dbReference type="PROSITE-ProRule" id="PRU00175"/>
    </source>
</evidence>
<dbReference type="InterPro" id="IPR015943">
    <property type="entry name" value="WD40/YVTN_repeat-like_dom_sf"/>
</dbReference>
<feature type="domain" description="DED" evidence="17">
    <location>
        <begin position="367"/>
        <end position="449"/>
    </location>
</feature>
<evidence type="ECO:0000256" key="2">
    <source>
        <dbReference type="ARBA" id="ARBA00004492"/>
    </source>
</evidence>
<dbReference type="GO" id="GO:0031902">
    <property type="term" value="C:late endosome membrane"/>
    <property type="evidence" value="ECO:0007669"/>
    <property type="project" value="UniProtKB-SubCell"/>
</dbReference>
<dbReference type="InterPro" id="IPR024763">
    <property type="entry name" value="VPS11_C"/>
</dbReference>
<dbReference type="PROSITE" id="PS50236">
    <property type="entry name" value="CHCR"/>
    <property type="match status" value="2"/>
</dbReference>
<keyword evidence="10" id="KW-0458">Lysosome</keyword>
<dbReference type="GO" id="GO:0007033">
    <property type="term" value="P:vacuole organization"/>
    <property type="evidence" value="ECO:0007669"/>
    <property type="project" value="TreeGrafter"/>
</dbReference>
<dbReference type="Gene3D" id="3.30.40.10">
    <property type="entry name" value="Zinc/RING finger domain, C3HC4 (zinc finger)"/>
    <property type="match status" value="1"/>
</dbReference>
<feature type="repeat" description="CHCR" evidence="13">
    <location>
        <begin position="385"/>
        <end position="532"/>
    </location>
</feature>
<keyword evidence="7" id="KW-0862">Zinc</keyword>
<evidence type="ECO:0000256" key="14">
    <source>
        <dbReference type="SAM" id="Coils"/>
    </source>
</evidence>
<dbReference type="GO" id="GO:0006886">
    <property type="term" value="P:intracellular protein transport"/>
    <property type="evidence" value="ECO:0007669"/>
    <property type="project" value="UniProtKB-UniRule"/>
</dbReference>
<dbReference type="InterPro" id="IPR013083">
    <property type="entry name" value="Znf_RING/FYVE/PHD"/>
</dbReference>
<proteinExistence type="inferred from homology"/>
<dbReference type="InterPro" id="IPR000547">
    <property type="entry name" value="Clathrin_H-chain/VPS_repeat"/>
</dbReference>
<evidence type="ECO:0000256" key="1">
    <source>
        <dbReference type="ARBA" id="ARBA00004371"/>
    </source>
</evidence>
<dbReference type="InterPro" id="IPR036322">
    <property type="entry name" value="WD40_repeat_dom_sf"/>
</dbReference>
<dbReference type="InterPro" id="IPR001875">
    <property type="entry name" value="DED_dom"/>
</dbReference>